<accession>A0A8H5HY84</accession>
<name>A0A8H5HY84_9AGAR</name>
<sequence length="342" mass="38036">MHHSSPSSSSAPLSPTSTTPSSVPPPTLTTRGSSALLNIARRSSGKRISEALTSAKTAMIGLPNRISTIPSPQSPPTSPSKSYAGPLSRLREHITYVTRPARRSSSPPPKRQQASLLAKVSGNWKPQKNECRCLQYVLPGIFLAFEDDTLTFGASLCVSLSREEELRTHDGERFTHIVKLTPSAESSIQLGSTLRNTEILTLGIPRHSHAGFDERMRLLSKTNLDELTPEVAHRLCEEYAALQEPEQGITVLTLKQLIVTREFMFATKYDIRERQGPRILITAPRDHSTDIISVLALYLAYVTRNTVALVLHQIDNHEYFWGFWKNTVSKEGLDLIQYIVDL</sequence>
<evidence type="ECO:0000313" key="3">
    <source>
        <dbReference type="Proteomes" id="UP000518752"/>
    </source>
</evidence>
<reference evidence="2 3" key="1">
    <citation type="journal article" date="2020" name="ISME J.">
        <title>Uncovering the hidden diversity of litter-decomposition mechanisms in mushroom-forming fungi.</title>
        <authorList>
            <person name="Floudas D."/>
            <person name="Bentzer J."/>
            <person name="Ahren D."/>
            <person name="Johansson T."/>
            <person name="Persson P."/>
            <person name="Tunlid A."/>
        </authorList>
    </citation>
    <scope>NUCLEOTIDE SEQUENCE [LARGE SCALE GENOMIC DNA]</scope>
    <source>
        <strain evidence="2 3">CBS 406.79</strain>
    </source>
</reference>
<feature type="region of interest" description="Disordered" evidence="1">
    <location>
        <begin position="1"/>
        <end position="36"/>
    </location>
</feature>
<evidence type="ECO:0000256" key="1">
    <source>
        <dbReference type="SAM" id="MobiDB-lite"/>
    </source>
</evidence>
<organism evidence="2 3">
    <name type="scientific">Collybiopsis confluens</name>
    <dbReference type="NCBI Taxonomy" id="2823264"/>
    <lineage>
        <taxon>Eukaryota</taxon>
        <taxon>Fungi</taxon>
        <taxon>Dikarya</taxon>
        <taxon>Basidiomycota</taxon>
        <taxon>Agaricomycotina</taxon>
        <taxon>Agaricomycetes</taxon>
        <taxon>Agaricomycetidae</taxon>
        <taxon>Agaricales</taxon>
        <taxon>Marasmiineae</taxon>
        <taxon>Omphalotaceae</taxon>
        <taxon>Collybiopsis</taxon>
    </lineage>
</organism>
<protein>
    <submittedName>
        <fullName evidence="2">Uncharacterized protein</fullName>
    </submittedName>
</protein>
<proteinExistence type="predicted"/>
<feature type="compositionally biased region" description="Low complexity" evidence="1">
    <location>
        <begin position="1"/>
        <end position="21"/>
    </location>
</feature>
<dbReference type="Proteomes" id="UP000518752">
    <property type="component" value="Unassembled WGS sequence"/>
</dbReference>
<evidence type="ECO:0000313" key="2">
    <source>
        <dbReference type="EMBL" id="KAF5391756.1"/>
    </source>
</evidence>
<keyword evidence="3" id="KW-1185">Reference proteome</keyword>
<dbReference type="EMBL" id="JAACJN010000008">
    <property type="protein sequence ID" value="KAF5391756.1"/>
    <property type="molecule type" value="Genomic_DNA"/>
</dbReference>
<gene>
    <name evidence="2" type="ORF">D9757_001716</name>
</gene>
<feature type="region of interest" description="Disordered" evidence="1">
    <location>
        <begin position="63"/>
        <end position="86"/>
    </location>
</feature>
<dbReference type="AlphaFoldDB" id="A0A8H5HY84"/>
<comment type="caution">
    <text evidence="2">The sequence shown here is derived from an EMBL/GenBank/DDBJ whole genome shotgun (WGS) entry which is preliminary data.</text>
</comment>
<dbReference type="OrthoDB" id="2913041at2759"/>